<evidence type="ECO:0000256" key="2">
    <source>
        <dbReference type="ARBA" id="ARBA00010752"/>
    </source>
</evidence>
<dbReference type="GO" id="GO:0006271">
    <property type="term" value="P:DNA strand elongation involved in DNA replication"/>
    <property type="evidence" value="ECO:0007669"/>
    <property type="project" value="TreeGrafter"/>
</dbReference>
<evidence type="ECO:0000256" key="9">
    <source>
        <dbReference type="PIRNR" id="PIRNR000804"/>
    </source>
</evidence>
<dbReference type="GO" id="GO:0003677">
    <property type="term" value="F:DNA binding"/>
    <property type="evidence" value="ECO:0007669"/>
    <property type="project" value="UniProtKB-UniRule"/>
</dbReference>
<dbReference type="Gene3D" id="3.10.150.10">
    <property type="entry name" value="DNA Polymerase III, subunit A, domain 2"/>
    <property type="match status" value="1"/>
</dbReference>
<dbReference type="GO" id="GO:0009360">
    <property type="term" value="C:DNA polymerase III complex"/>
    <property type="evidence" value="ECO:0007669"/>
    <property type="project" value="InterPro"/>
</dbReference>
<keyword evidence="5 9" id="KW-0548">Nucleotidyltransferase</keyword>
<dbReference type="CDD" id="cd00140">
    <property type="entry name" value="beta_clamp"/>
    <property type="match status" value="1"/>
</dbReference>
<dbReference type="InterPro" id="IPR046938">
    <property type="entry name" value="DNA_clamp_sf"/>
</dbReference>
<dbReference type="Pfam" id="PF02768">
    <property type="entry name" value="DNA_pol3_beta_3"/>
    <property type="match status" value="1"/>
</dbReference>
<organism evidence="13 14">
    <name type="scientific">Candidatus Woesebacteria bacterium RIFCSPHIGHO2_01_FULL_40_22</name>
    <dbReference type="NCBI Taxonomy" id="1802499"/>
    <lineage>
        <taxon>Bacteria</taxon>
        <taxon>Candidatus Woeseibacteriota</taxon>
    </lineage>
</organism>
<evidence type="ECO:0000256" key="1">
    <source>
        <dbReference type="ARBA" id="ARBA00004496"/>
    </source>
</evidence>
<keyword evidence="8" id="KW-0238">DNA-binding</keyword>
<dbReference type="InterPro" id="IPR001001">
    <property type="entry name" value="DNA_polIII_beta"/>
</dbReference>
<dbReference type="GO" id="GO:0008408">
    <property type="term" value="F:3'-5' exonuclease activity"/>
    <property type="evidence" value="ECO:0007669"/>
    <property type="project" value="InterPro"/>
</dbReference>
<dbReference type="InterPro" id="IPR022637">
    <property type="entry name" value="DNA_polIII_beta_cen"/>
</dbReference>
<dbReference type="InterPro" id="IPR022635">
    <property type="entry name" value="DNA_polIII_beta_C"/>
</dbReference>
<dbReference type="SMART" id="SM00480">
    <property type="entry name" value="POL3Bc"/>
    <property type="match status" value="1"/>
</dbReference>
<feature type="domain" description="DNA polymerase III beta sliding clamp central" evidence="11">
    <location>
        <begin position="128"/>
        <end position="242"/>
    </location>
</feature>
<evidence type="ECO:0000256" key="4">
    <source>
        <dbReference type="ARBA" id="ARBA00022679"/>
    </source>
</evidence>
<evidence type="ECO:0000256" key="5">
    <source>
        <dbReference type="ARBA" id="ARBA00022695"/>
    </source>
</evidence>
<comment type="caution">
    <text evidence="13">The sequence shown here is derived from an EMBL/GenBank/DDBJ whole genome shotgun (WGS) entry which is preliminary data.</text>
</comment>
<accession>A0A1F7YI69</accession>
<dbReference type="InterPro" id="IPR022634">
    <property type="entry name" value="DNA_polIII_beta_N"/>
</dbReference>
<evidence type="ECO:0000259" key="12">
    <source>
        <dbReference type="Pfam" id="PF02768"/>
    </source>
</evidence>
<reference evidence="13 14" key="1">
    <citation type="journal article" date="2016" name="Nat. Commun.">
        <title>Thousands of microbial genomes shed light on interconnected biogeochemical processes in an aquifer system.</title>
        <authorList>
            <person name="Anantharaman K."/>
            <person name="Brown C.T."/>
            <person name="Hug L.A."/>
            <person name="Sharon I."/>
            <person name="Castelle C.J."/>
            <person name="Probst A.J."/>
            <person name="Thomas B.C."/>
            <person name="Singh A."/>
            <person name="Wilkins M.J."/>
            <person name="Karaoz U."/>
            <person name="Brodie E.L."/>
            <person name="Williams K.H."/>
            <person name="Hubbard S.S."/>
            <person name="Banfield J.F."/>
        </authorList>
    </citation>
    <scope>NUCLEOTIDE SEQUENCE [LARGE SCALE GENOMIC DNA]</scope>
</reference>
<keyword evidence="3 9" id="KW-0963">Cytoplasm</keyword>
<dbReference type="Pfam" id="PF02767">
    <property type="entry name" value="DNA_pol3_beta_2"/>
    <property type="match status" value="1"/>
</dbReference>
<comment type="function">
    <text evidence="9">Confers DNA tethering and processivity to DNA polymerases and other proteins. Acts as a clamp, forming a ring around DNA (a reaction catalyzed by the clamp-loading complex) which diffuses in an ATP-independent manner freely and bidirectionally along dsDNA. Initially characterized for its ability to contact the catalytic subunit of DNA polymerase III (Pol III), a complex, multichain enzyme responsible for most of the replicative synthesis in bacteria; Pol III exhibits 3'-5' exonuclease proofreading activity. The beta chain is required for initiation of replication as well as for processivity of DNA replication.</text>
</comment>
<evidence type="ECO:0000256" key="6">
    <source>
        <dbReference type="ARBA" id="ARBA00022705"/>
    </source>
</evidence>
<protein>
    <recommendedName>
        <fullName evidence="9">Beta sliding clamp</fullName>
    </recommendedName>
</protein>
<evidence type="ECO:0000313" key="13">
    <source>
        <dbReference type="EMBL" id="OGM26205.1"/>
    </source>
</evidence>
<evidence type="ECO:0000259" key="11">
    <source>
        <dbReference type="Pfam" id="PF02767"/>
    </source>
</evidence>
<dbReference type="Pfam" id="PF00712">
    <property type="entry name" value="DNA_pol3_beta"/>
    <property type="match status" value="1"/>
</dbReference>
<sequence>MKLKILQENLSDALHIASRFTSSRAQLPVLGNILFLAKNNKLSISATNLEMSILLNLGSQVEKEGEITIPARTITDLVTNLTPGTLVLEAEKEQLSILGEGTKAVLSGMNTSDFPSIPQNVGRAFATLPKSDILDALSKVLYAVSVDETRPVLTGVLIIFRNKEIIFVSTDGFRLSQKRVKVEEAWGKEEKVILPKNVLIELTRLVKDEKIKLEFKKEDKQVLFGFDNLLLMSRIIDGEFPDFERIIPKSSSYKINVDRDDLLRAVKLSSVFARDAGNVVRLKVTQEGIELNAESQLGGSGENKIEAKIEGEGKSEHMVIAFNYRFLEDFLNSLDSEDVLISLTDPNSPGVFTDPKDPNFLHLIMPVRIQS</sequence>
<evidence type="ECO:0000256" key="8">
    <source>
        <dbReference type="ARBA" id="ARBA00023125"/>
    </source>
</evidence>
<evidence type="ECO:0000256" key="3">
    <source>
        <dbReference type="ARBA" id="ARBA00022490"/>
    </source>
</evidence>
<keyword evidence="7 9" id="KW-0239">DNA-directed DNA polymerase</keyword>
<dbReference type="EMBL" id="MGGL01000015">
    <property type="protein sequence ID" value="OGM26205.1"/>
    <property type="molecule type" value="Genomic_DNA"/>
</dbReference>
<dbReference type="PANTHER" id="PTHR30478">
    <property type="entry name" value="DNA POLYMERASE III SUBUNIT BETA"/>
    <property type="match status" value="1"/>
</dbReference>
<comment type="subcellular location">
    <subcellularLocation>
        <location evidence="1 9">Cytoplasm</location>
    </subcellularLocation>
</comment>
<dbReference type="SUPFAM" id="SSF55979">
    <property type="entry name" value="DNA clamp"/>
    <property type="match status" value="3"/>
</dbReference>
<dbReference type="PANTHER" id="PTHR30478:SF0">
    <property type="entry name" value="BETA SLIDING CLAMP"/>
    <property type="match status" value="1"/>
</dbReference>
<evidence type="ECO:0000256" key="7">
    <source>
        <dbReference type="ARBA" id="ARBA00022932"/>
    </source>
</evidence>
<gene>
    <name evidence="13" type="ORF">A2628_02600</name>
</gene>
<keyword evidence="4 9" id="KW-0808">Transferase</keyword>
<dbReference type="PIRSF" id="PIRSF000804">
    <property type="entry name" value="DNA_pol_III_b"/>
    <property type="match status" value="1"/>
</dbReference>
<dbReference type="Proteomes" id="UP000179221">
    <property type="component" value="Unassembled WGS sequence"/>
</dbReference>
<evidence type="ECO:0000313" key="14">
    <source>
        <dbReference type="Proteomes" id="UP000179221"/>
    </source>
</evidence>
<feature type="domain" description="DNA polymerase III beta sliding clamp C-terminal" evidence="12">
    <location>
        <begin position="245"/>
        <end position="368"/>
    </location>
</feature>
<dbReference type="GO" id="GO:0005737">
    <property type="term" value="C:cytoplasm"/>
    <property type="evidence" value="ECO:0007669"/>
    <property type="project" value="UniProtKB-SubCell"/>
</dbReference>
<keyword evidence="6 9" id="KW-0235">DNA replication</keyword>
<evidence type="ECO:0000259" key="10">
    <source>
        <dbReference type="Pfam" id="PF00712"/>
    </source>
</evidence>
<dbReference type="AlphaFoldDB" id="A0A1F7YI69"/>
<feature type="domain" description="DNA polymerase III beta sliding clamp N-terminal" evidence="10">
    <location>
        <begin position="1"/>
        <end position="118"/>
    </location>
</feature>
<name>A0A1F7YI69_9BACT</name>
<dbReference type="Gene3D" id="3.70.10.10">
    <property type="match status" value="1"/>
</dbReference>
<comment type="subunit">
    <text evidence="9">Forms a ring-shaped head-to-tail homodimer around DNA.</text>
</comment>
<dbReference type="NCBIfam" id="TIGR00663">
    <property type="entry name" value="dnan"/>
    <property type="match status" value="1"/>
</dbReference>
<comment type="similarity">
    <text evidence="2 9">Belongs to the beta sliding clamp family.</text>
</comment>
<proteinExistence type="inferred from homology"/>
<dbReference type="GO" id="GO:0003887">
    <property type="term" value="F:DNA-directed DNA polymerase activity"/>
    <property type="evidence" value="ECO:0007669"/>
    <property type="project" value="UniProtKB-UniRule"/>
</dbReference>